<organism evidence="1 2">
    <name type="scientific">Rhabditophanes sp. KR3021</name>
    <dbReference type="NCBI Taxonomy" id="114890"/>
    <lineage>
        <taxon>Eukaryota</taxon>
        <taxon>Metazoa</taxon>
        <taxon>Ecdysozoa</taxon>
        <taxon>Nematoda</taxon>
        <taxon>Chromadorea</taxon>
        <taxon>Rhabditida</taxon>
        <taxon>Tylenchina</taxon>
        <taxon>Panagrolaimomorpha</taxon>
        <taxon>Strongyloidoidea</taxon>
        <taxon>Alloionematidae</taxon>
        <taxon>Rhabditophanes</taxon>
    </lineage>
</organism>
<accession>A0AC35TX55</accession>
<reference evidence="2" key="1">
    <citation type="submission" date="2016-11" db="UniProtKB">
        <authorList>
            <consortium name="WormBaseParasite"/>
        </authorList>
    </citation>
    <scope>IDENTIFICATION</scope>
    <source>
        <strain evidence="2">KR3021</strain>
    </source>
</reference>
<protein>
    <submittedName>
        <fullName evidence="2">Glucuronosyltransferase</fullName>
    </submittedName>
</protein>
<proteinExistence type="predicted"/>
<name>A0AC35TX55_9BILA</name>
<evidence type="ECO:0000313" key="2">
    <source>
        <dbReference type="WBParaSite" id="RSKR_0000556900.1"/>
    </source>
</evidence>
<sequence>MIANGISLFWEQSIPVDLNRPWDMRGALYFFRILENNRKYCLELQQSKQYKYLLESSDQFDLIVLDHFLQECITVLLSKMNKTTIQFSNWPLSDGYIASMNIPAMPSAVPKTGSLFSGNGMNFWERILNLLYQFFITATRTIQALSMKIYFNSDIFQIEARHLIYAGRSEMLTEPIRPINNRIKFFGSNDDNTKQFYQASLQVEIIEHKFKAINWAEIENNKFVLVTFGSISNIHDMPRQLLKILLEEFGKKPYLILWQSNTAQADVAGMSGIQIPRNVRILKWAPIKLLLVHPSLKFVVCHGGINTVNELVSLQVPFIGIPLQGDQNSNLQRLVDLRVIKLLSIREVWDGKLGETINDFENSFES</sequence>
<evidence type="ECO:0000313" key="1">
    <source>
        <dbReference type="Proteomes" id="UP000095286"/>
    </source>
</evidence>
<dbReference type="Proteomes" id="UP000095286">
    <property type="component" value="Unplaced"/>
</dbReference>
<dbReference type="WBParaSite" id="RSKR_0000556900.1">
    <property type="protein sequence ID" value="RSKR_0000556900.1"/>
    <property type="gene ID" value="RSKR_0000556900"/>
</dbReference>